<comment type="caution">
    <text evidence="1">The sequence shown here is derived from an EMBL/GenBank/DDBJ whole genome shotgun (WGS) entry which is preliminary data.</text>
</comment>
<proteinExistence type="predicted"/>
<dbReference type="RefSeq" id="WP_348604790.1">
    <property type="nucleotide sequence ID" value="NZ_CP157276.1"/>
</dbReference>
<gene>
    <name evidence="1" type="ORF">ABEU19_001879</name>
</gene>
<evidence type="ECO:0000313" key="2">
    <source>
        <dbReference type="Proteomes" id="UP001629744"/>
    </source>
</evidence>
<dbReference type="EMBL" id="JBDLNU010000002">
    <property type="protein sequence ID" value="MFM1728394.1"/>
    <property type="molecule type" value="Genomic_DNA"/>
</dbReference>
<evidence type="ECO:0000313" key="1">
    <source>
        <dbReference type="EMBL" id="MFM1728394.1"/>
    </source>
</evidence>
<organism evidence="1 2">
    <name type="scientific">Prescottella soli</name>
    <dbReference type="NCBI Taxonomy" id="1543852"/>
    <lineage>
        <taxon>Bacteria</taxon>
        <taxon>Bacillati</taxon>
        <taxon>Actinomycetota</taxon>
        <taxon>Actinomycetes</taxon>
        <taxon>Mycobacteriales</taxon>
        <taxon>Nocardiaceae</taxon>
        <taxon>Prescottella</taxon>
    </lineage>
</organism>
<dbReference type="Proteomes" id="UP001629744">
    <property type="component" value="Unassembled WGS sequence"/>
</dbReference>
<sequence>MAAPALQAVDEDGTTWNDPSEEQLRDLLAGLSLTCRFVVLRRLDLEPADQHYIQVYLNDDLSCDVEYREGGSDRHFQAWVPHDDEAFAVDAVAQLLQAWAFGRPGWRDALSWVPWSQ</sequence>
<keyword evidence="2" id="KW-1185">Reference proteome</keyword>
<reference evidence="1 2" key="1">
    <citation type="submission" date="2023-11" db="EMBL/GenBank/DDBJ databases">
        <authorList>
            <person name="Val-Calvo J."/>
            <person name="Scortti M."/>
            <person name="Vazquez-Boland J."/>
        </authorList>
    </citation>
    <scope>NUCLEOTIDE SEQUENCE [LARGE SCALE GENOMIC DNA]</scope>
    <source>
        <strain evidence="1 2">DSM 46662</strain>
    </source>
</reference>
<name>A0ABW9FS18_9NOCA</name>
<accession>A0ABW9FS18</accession>
<protein>
    <submittedName>
        <fullName evidence="1">Uncharacterized protein</fullName>
    </submittedName>
</protein>